<feature type="transmembrane region" description="Helical" evidence="6">
    <location>
        <begin position="188"/>
        <end position="209"/>
    </location>
</feature>
<dbReference type="PRINTS" id="PR01036">
    <property type="entry name" value="TCRTETB"/>
</dbReference>
<feature type="transmembrane region" description="Helical" evidence="6">
    <location>
        <begin position="215"/>
        <end position="236"/>
    </location>
</feature>
<dbReference type="InterPro" id="IPR011701">
    <property type="entry name" value="MFS"/>
</dbReference>
<evidence type="ECO:0000256" key="4">
    <source>
        <dbReference type="ARBA" id="ARBA00022989"/>
    </source>
</evidence>
<dbReference type="PROSITE" id="PS50850">
    <property type="entry name" value="MFS"/>
    <property type="match status" value="1"/>
</dbReference>
<dbReference type="SUPFAM" id="SSF103473">
    <property type="entry name" value="MFS general substrate transporter"/>
    <property type="match status" value="1"/>
</dbReference>
<feature type="transmembrane region" description="Helical" evidence="6">
    <location>
        <begin position="322"/>
        <end position="355"/>
    </location>
</feature>
<protein>
    <submittedName>
        <fullName evidence="8">MFS family major facilitator transporter</fullName>
    </submittedName>
</protein>
<dbReference type="PANTHER" id="PTHR42718">
    <property type="entry name" value="MAJOR FACILITATOR SUPERFAMILY MULTIDRUG TRANSPORTER MFSC"/>
    <property type="match status" value="1"/>
</dbReference>
<sequence>MAIIAIALLTFLGVLTETSMNVAFPTLMHQFHVSLAAVQWLTTGYLLANSILMLASAFFNKRFKARYLFFAAAFFFGVGDCICATATQFPVLLFGRIIQAGGVGFSGPLLTNLILATVPSHRLGTYLGFANLIILVGPALGPSFGGLIVNVASWRLIFWSTLPLVIILVVIGAPNIKQYAKTAKYAFNWLQFSLLSTALVSVMVVISLLAVPTQWLASLLLFWVAVMSAGAFIVVAQKPTSKHFLNVNIFRQPIFLLSFIPYVFMQFSNLSMNFLLPNFVQIVGQASPFIGGLILLPGSIINGLGQPVYGWLLDQYGGKLPLYVGNTCFLLAATTLMIWIPTLSISLILLVYLLFASGRSLAFSNTMTFSLKRLSPQVQADANAVYSTGQQVMGAAGTNVTAVLMSSVHFNLSGVHTNLIIGSRIMLGLIVVIGIGNFLCYWKLFKLSGVKA</sequence>
<dbReference type="STRING" id="1302272.FC96_GL001424"/>
<feature type="domain" description="Major facilitator superfamily (MFS) profile" evidence="7">
    <location>
        <begin position="2"/>
        <end position="440"/>
    </location>
</feature>
<feature type="transmembrane region" description="Helical" evidence="6">
    <location>
        <begin position="67"/>
        <end position="91"/>
    </location>
</feature>
<dbReference type="InterPro" id="IPR036259">
    <property type="entry name" value="MFS_trans_sf"/>
</dbReference>
<feature type="transmembrane region" description="Helical" evidence="6">
    <location>
        <begin position="156"/>
        <end position="176"/>
    </location>
</feature>
<evidence type="ECO:0000256" key="5">
    <source>
        <dbReference type="ARBA" id="ARBA00023136"/>
    </source>
</evidence>
<dbReference type="Pfam" id="PF07690">
    <property type="entry name" value="MFS_1"/>
    <property type="match status" value="1"/>
</dbReference>
<dbReference type="InterPro" id="IPR020846">
    <property type="entry name" value="MFS_dom"/>
</dbReference>
<keyword evidence="4 6" id="KW-1133">Transmembrane helix</keyword>
<proteinExistence type="predicted"/>
<comment type="subcellular location">
    <subcellularLocation>
        <location evidence="1">Cell membrane</location>
        <topology evidence="1">Multi-pass membrane protein</topology>
    </subcellularLocation>
</comment>
<evidence type="ECO:0000256" key="6">
    <source>
        <dbReference type="SAM" id="Phobius"/>
    </source>
</evidence>
<organism evidence="8 9">
    <name type="scientific">Secundilactobacillus kimchicus JCM 15530</name>
    <dbReference type="NCBI Taxonomy" id="1302272"/>
    <lineage>
        <taxon>Bacteria</taxon>
        <taxon>Bacillati</taxon>
        <taxon>Bacillota</taxon>
        <taxon>Bacilli</taxon>
        <taxon>Lactobacillales</taxon>
        <taxon>Lactobacillaceae</taxon>
        <taxon>Secundilactobacillus</taxon>
    </lineage>
</organism>
<keyword evidence="5 6" id="KW-0472">Membrane</keyword>
<dbReference type="Gene3D" id="1.20.1250.20">
    <property type="entry name" value="MFS general substrate transporter like domains"/>
    <property type="match status" value="1"/>
</dbReference>
<evidence type="ECO:0000259" key="7">
    <source>
        <dbReference type="PROSITE" id="PS50850"/>
    </source>
</evidence>
<evidence type="ECO:0000256" key="2">
    <source>
        <dbReference type="ARBA" id="ARBA00022448"/>
    </source>
</evidence>
<evidence type="ECO:0000256" key="1">
    <source>
        <dbReference type="ARBA" id="ARBA00004651"/>
    </source>
</evidence>
<dbReference type="Gene3D" id="1.20.1720.10">
    <property type="entry name" value="Multidrug resistance protein D"/>
    <property type="match status" value="1"/>
</dbReference>
<dbReference type="EMBL" id="AZCX01000003">
    <property type="protein sequence ID" value="KRK48324.1"/>
    <property type="molecule type" value="Genomic_DNA"/>
</dbReference>
<feature type="transmembrane region" description="Helical" evidence="6">
    <location>
        <begin position="97"/>
        <end position="116"/>
    </location>
</feature>
<dbReference type="AlphaFoldDB" id="A0A0R1HWS4"/>
<name>A0A0R1HWS4_9LACO</name>
<dbReference type="PANTHER" id="PTHR42718:SF9">
    <property type="entry name" value="MAJOR FACILITATOR SUPERFAMILY MULTIDRUG TRANSPORTER MFSC"/>
    <property type="match status" value="1"/>
</dbReference>
<evidence type="ECO:0000313" key="9">
    <source>
        <dbReference type="Proteomes" id="UP000050911"/>
    </source>
</evidence>
<feature type="transmembrane region" description="Helical" evidence="6">
    <location>
        <begin position="248"/>
        <end position="267"/>
    </location>
</feature>
<evidence type="ECO:0000313" key="8">
    <source>
        <dbReference type="EMBL" id="KRK48324.1"/>
    </source>
</evidence>
<feature type="transmembrane region" description="Helical" evidence="6">
    <location>
        <begin position="419"/>
        <end position="442"/>
    </location>
</feature>
<keyword evidence="2" id="KW-0813">Transport</keyword>
<evidence type="ECO:0000256" key="3">
    <source>
        <dbReference type="ARBA" id="ARBA00022692"/>
    </source>
</evidence>
<dbReference type="GO" id="GO:0022857">
    <property type="term" value="F:transmembrane transporter activity"/>
    <property type="evidence" value="ECO:0007669"/>
    <property type="project" value="InterPro"/>
</dbReference>
<comment type="caution">
    <text evidence="8">The sequence shown here is derived from an EMBL/GenBank/DDBJ whole genome shotgun (WGS) entry which is preliminary data.</text>
</comment>
<keyword evidence="3 6" id="KW-0812">Transmembrane</keyword>
<gene>
    <name evidence="8" type="ORF">FC96_GL001424</name>
</gene>
<feature type="transmembrane region" description="Helical" evidence="6">
    <location>
        <begin position="40"/>
        <end position="60"/>
    </location>
</feature>
<keyword evidence="9" id="KW-1185">Reference proteome</keyword>
<reference evidence="8 9" key="1">
    <citation type="journal article" date="2015" name="Genome Announc.">
        <title>Expanding the biotechnology potential of lactobacilli through comparative genomics of 213 strains and associated genera.</title>
        <authorList>
            <person name="Sun Z."/>
            <person name="Harris H.M."/>
            <person name="McCann A."/>
            <person name="Guo C."/>
            <person name="Argimon S."/>
            <person name="Zhang W."/>
            <person name="Yang X."/>
            <person name="Jeffery I.B."/>
            <person name="Cooney J.C."/>
            <person name="Kagawa T.F."/>
            <person name="Liu W."/>
            <person name="Song Y."/>
            <person name="Salvetti E."/>
            <person name="Wrobel A."/>
            <person name="Rasinkangas P."/>
            <person name="Parkhill J."/>
            <person name="Rea M.C."/>
            <person name="O'Sullivan O."/>
            <person name="Ritari J."/>
            <person name="Douillard F.P."/>
            <person name="Paul Ross R."/>
            <person name="Yang R."/>
            <person name="Briner A.E."/>
            <person name="Felis G.E."/>
            <person name="de Vos W.M."/>
            <person name="Barrangou R."/>
            <person name="Klaenhammer T.R."/>
            <person name="Caufield P.W."/>
            <person name="Cui Y."/>
            <person name="Zhang H."/>
            <person name="O'Toole P.W."/>
        </authorList>
    </citation>
    <scope>NUCLEOTIDE SEQUENCE [LARGE SCALE GENOMIC DNA]</scope>
    <source>
        <strain evidence="8 9">JCM 15530</strain>
    </source>
</reference>
<dbReference type="GO" id="GO:0005886">
    <property type="term" value="C:plasma membrane"/>
    <property type="evidence" value="ECO:0007669"/>
    <property type="project" value="UniProtKB-SubCell"/>
</dbReference>
<accession>A0A0R1HWS4</accession>
<dbReference type="PATRIC" id="fig|1302272.5.peg.1435"/>
<dbReference type="Proteomes" id="UP000050911">
    <property type="component" value="Unassembled WGS sequence"/>
</dbReference>
<feature type="transmembrane region" description="Helical" evidence="6">
    <location>
        <begin position="123"/>
        <end position="144"/>
    </location>
</feature>